<dbReference type="EMBL" id="BARW01003756">
    <property type="protein sequence ID" value="GAI70638.1"/>
    <property type="molecule type" value="Genomic_DNA"/>
</dbReference>
<comment type="caution">
    <text evidence="1">The sequence shown here is derived from an EMBL/GenBank/DDBJ whole genome shotgun (WGS) entry which is preliminary data.</text>
</comment>
<gene>
    <name evidence="1" type="ORF">S12H4_09321</name>
</gene>
<reference evidence="1" key="1">
    <citation type="journal article" date="2014" name="Front. Microbiol.">
        <title>High frequency of phylogenetically diverse reductive dehalogenase-homologous genes in deep subseafloor sedimentary metagenomes.</title>
        <authorList>
            <person name="Kawai M."/>
            <person name="Futagami T."/>
            <person name="Toyoda A."/>
            <person name="Takaki Y."/>
            <person name="Nishi S."/>
            <person name="Hori S."/>
            <person name="Arai W."/>
            <person name="Tsubouchi T."/>
            <person name="Morono Y."/>
            <person name="Uchiyama I."/>
            <person name="Ito T."/>
            <person name="Fujiyama A."/>
            <person name="Inagaki F."/>
            <person name="Takami H."/>
        </authorList>
    </citation>
    <scope>NUCLEOTIDE SEQUENCE</scope>
    <source>
        <strain evidence="1">Expedition CK06-06</strain>
    </source>
</reference>
<protein>
    <submittedName>
        <fullName evidence="1">Uncharacterized protein</fullName>
    </submittedName>
</protein>
<accession>X1QQX6</accession>
<name>X1QQX6_9ZZZZ</name>
<evidence type="ECO:0000313" key="1">
    <source>
        <dbReference type="EMBL" id="GAI70638.1"/>
    </source>
</evidence>
<dbReference type="AlphaFoldDB" id="X1QQX6"/>
<sequence length="74" mass="9042">MATELEELIQYWKDRLLENPPITSRDWKETVRATIAYLERQNELWKESQLEPDEAIEQLTLFYNRYKTRPDPDL</sequence>
<feature type="non-terminal residue" evidence="1">
    <location>
        <position position="74"/>
    </location>
</feature>
<organism evidence="1">
    <name type="scientific">marine sediment metagenome</name>
    <dbReference type="NCBI Taxonomy" id="412755"/>
    <lineage>
        <taxon>unclassified sequences</taxon>
        <taxon>metagenomes</taxon>
        <taxon>ecological metagenomes</taxon>
    </lineage>
</organism>
<proteinExistence type="predicted"/>